<proteinExistence type="predicted"/>
<sequence length="98" mass="11092">MRKLVVECHQVNVKSNLVEECQNANGSSLVKRCDCLRKVAGIRALKPLETMDAPRIWRFRAQQKLPKACSETWCPVSPSKLFESAQIRCLHNRASLGL</sequence>
<accession>A0ABR2G947</accession>
<protein>
    <submittedName>
        <fullName evidence="1">Uncharacterized protein</fullName>
    </submittedName>
</protein>
<comment type="caution">
    <text evidence="1">The sequence shown here is derived from an EMBL/GenBank/DDBJ whole genome shotgun (WGS) entry which is preliminary data.</text>
</comment>
<reference evidence="1 2" key="1">
    <citation type="journal article" date="2024" name="G3 (Bethesda)">
        <title>Genome assembly of Hibiscus sabdariffa L. provides insights into metabolisms of medicinal natural products.</title>
        <authorList>
            <person name="Kim T."/>
        </authorList>
    </citation>
    <scope>NUCLEOTIDE SEQUENCE [LARGE SCALE GENOMIC DNA]</scope>
    <source>
        <strain evidence="1">TK-2024</strain>
        <tissue evidence="1">Old leaves</tissue>
    </source>
</reference>
<organism evidence="1 2">
    <name type="scientific">Hibiscus sabdariffa</name>
    <name type="common">roselle</name>
    <dbReference type="NCBI Taxonomy" id="183260"/>
    <lineage>
        <taxon>Eukaryota</taxon>
        <taxon>Viridiplantae</taxon>
        <taxon>Streptophyta</taxon>
        <taxon>Embryophyta</taxon>
        <taxon>Tracheophyta</taxon>
        <taxon>Spermatophyta</taxon>
        <taxon>Magnoliopsida</taxon>
        <taxon>eudicotyledons</taxon>
        <taxon>Gunneridae</taxon>
        <taxon>Pentapetalae</taxon>
        <taxon>rosids</taxon>
        <taxon>malvids</taxon>
        <taxon>Malvales</taxon>
        <taxon>Malvaceae</taxon>
        <taxon>Malvoideae</taxon>
        <taxon>Hibiscus</taxon>
    </lineage>
</organism>
<name>A0ABR2G947_9ROSI</name>
<evidence type="ECO:0000313" key="1">
    <source>
        <dbReference type="EMBL" id="KAK8597066.1"/>
    </source>
</evidence>
<keyword evidence="2" id="KW-1185">Reference proteome</keyword>
<dbReference type="EMBL" id="JBBPBM010000002">
    <property type="protein sequence ID" value="KAK8597066.1"/>
    <property type="molecule type" value="Genomic_DNA"/>
</dbReference>
<evidence type="ECO:0000313" key="2">
    <source>
        <dbReference type="Proteomes" id="UP001472677"/>
    </source>
</evidence>
<gene>
    <name evidence="1" type="ORF">V6N12_065542</name>
</gene>
<dbReference type="Proteomes" id="UP001472677">
    <property type="component" value="Unassembled WGS sequence"/>
</dbReference>